<proteinExistence type="predicted"/>
<dbReference type="SUPFAM" id="SSF53335">
    <property type="entry name" value="S-adenosyl-L-methionine-dependent methyltransferases"/>
    <property type="match status" value="1"/>
</dbReference>
<evidence type="ECO:0000313" key="6">
    <source>
        <dbReference type="Proteomes" id="UP000838748"/>
    </source>
</evidence>
<keyword evidence="6" id="KW-1185">Reference proteome</keyword>
<sequence>MSLQSYTLFLRAFATSPKTVGALFPSAPSLSHSMTGHLDFLPTDTVVELGPGTGSFTRYILAKLATPSQYLGVELNADFTKSLQKQFPYASFSCGRAEEIQSFLSFHGHNSINHLISGLPFASLAAEDTTKIIESVTRACTNGATFTTFQYLHAFKFKNAKQFRARMKETFGPCVRVRVVLFNLFPAVVLTWRKTEKLV</sequence>
<accession>A0ABM9A4J2</accession>
<evidence type="ECO:0000256" key="4">
    <source>
        <dbReference type="ARBA" id="ARBA00022884"/>
    </source>
</evidence>
<reference evidence="5" key="1">
    <citation type="submission" date="2021-11" db="EMBL/GenBank/DDBJ databases">
        <authorList>
            <person name="Rodrigo-Torres L."/>
            <person name="Arahal R. D."/>
            <person name="Lucena T."/>
        </authorList>
    </citation>
    <scope>NUCLEOTIDE SEQUENCE</scope>
    <source>
        <strain evidence="5">CECT 7928</strain>
    </source>
</reference>
<evidence type="ECO:0008006" key="7">
    <source>
        <dbReference type="Google" id="ProtNLM"/>
    </source>
</evidence>
<name>A0ABM9A4J2_9VIBR</name>
<dbReference type="RefSeq" id="WP_237361550.1">
    <property type="nucleotide sequence ID" value="NZ_CAKLDM010000002.1"/>
</dbReference>
<evidence type="ECO:0000313" key="5">
    <source>
        <dbReference type="EMBL" id="CAH0539567.1"/>
    </source>
</evidence>
<dbReference type="EMBL" id="CAKLDM010000002">
    <property type="protein sequence ID" value="CAH0539567.1"/>
    <property type="molecule type" value="Genomic_DNA"/>
</dbReference>
<gene>
    <name evidence="5" type="ORF">VMF7928_02247</name>
</gene>
<keyword evidence="2" id="KW-0808">Transferase</keyword>
<keyword evidence="4" id="KW-0694">RNA-binding</keyword>
<dbReference type="InterPro" id="IPR001737">
    <property type="entry name" value="KsgA/Erm"/>
</dbReference>
<dbReference type="InterPro" id="IPR029063">
    <property type="entry name" value="SAM-dependent_MTases_sf"/>
</dbReference>
<protein>
    <recommendedName>
        <fullName evidence="7">Methyltransferase domain-containing protein</fullName>
    </recommendedName>
</protein>
<dbReference type="Proteomes" id="UP000838748">
    <property type="component" value="Unassembled WGS sequence"/>
</dbReference>
<evidence type="ECO:0000256" key="1">
    <source>
        <dbReference type="ARBA" id="ARBA00022603"/>
    </source>
</evidence>
<comment type="caution">
    <text evidence="5">The sequence shown here is derived from an EMBL/GenBank/DDBJ whole genome shotgun (WGS) entry which is preliminary data.</text>
</comment>
<evidence type="ECO:0000256" key="2">
    <source>
        <dbReference type="ARBA" id="ARBA00022679"/>
    </source>
</evidence>
<organism evidence="5 6">
    <name type="scientific">Vibrio marisflavi CECT 7928</name>
    <dbReference type="NCBI Taxonomy" id="634439"/>
    <lineage>
        <taxon>Bacteria</taxon>
        <taxon>Pseudomonadati</taxon>
        <taxon>Pseudomonadota</taxon>
        <taxon>Gammaproteobacteria</taxon>
        <taxon>Vibrionales</taxon>
        <taxon>Vibrionaceae</taxon>
        <taxon>Vibrio</taxon>
    </lineage>
</organism>
<keyword evidence="1" id="KW-0489">Methyltransferase</keyword>
<dbReference type="Gene3D" id="3.40.50.150">
    <property type="entry name" value="Vaccinia Virus protein VP39"/>
    <property type="match status" value="1"/>
</dbReference>
<dbReference type="Pfam" id="PF00398">
    <property type="entry name" value="RrnaAD"/>
    <property type="match status" value="1"/>
</dbReference>
<evidence type="ECO:0000256" key="3">
    <source>
        <dbReference type="ARBA" id="ARBA00022691"/>
    </source>
</evidence>
<keyword evidence="3" id="KW-0949">S-adenosyl-L-methionine</keyword>